<feature type="domain" description="MSP" evidence="2">
    <location>
        <begin position="43"/>
        <end position="161"/>
    </location>
</feature>
<dbReference type="InterPro" id="IPR008962">
    <property type="entry name" value="PapD-like_sf"/>
</dbReference>
<comment type="similarity">
    <text evidence="1">Belongs to the VAMP-associated protein (VAP) (TC 9.B.17) family.</text>
</comment>
<accession>A0A3P5YEE7</accession>
<gene>
    <name evidence="3" type="ORF">BRAA09T38686Z</name>
</gene>
<evidence type="ECO:0000256" key="1">
    <source>
        <dbReference type="ARBA" id="ARBA00008932"/>
    </source>
</evidence>
<dbReference type="SUPFAM" id="SSF49354">
    <property type="entry name" value="PapD-like"/>
    <property type="match status" value="1"/>
</dbReference>
<dbReference type="EMBL" id="LR031568">
    <property type="protein sequence ID" value="VDC61075.1"/>
    <property type="molecule type" value="Genomic_DNA"/>
</dbReference>
<dbReference type="InterPro" id="IPR016763">
    <property type="entry name" value="VAP"/>
</dbReference>
<dbReference type="AlphaFoldDB" id="A0A3P5YEE7"/>
<protein>
    <recommendedName>
        <fullName evidence="2">MSP domain-containing protein</fullName>
    </recommendedName>
</protein>
<organism evidence="3">
    <name type="scientific">Brassica campestris</name>
    <name type="common">Field mustard</name>
    <dbReference type="NCBI Taxonomy" id="3711"/>
    <lineage>
        <taxon>Eukaryota</taxon>
        <taxon>Viridiplantae</taxon>
        <taxon>Streptophyta</taxon>
        <taxon>Embryophyta</taxon>
        <taxon>Tracheophyta</taxon>
        <taxon>Spermatophyta</taxon>
        <taxon>Magnoliopsida</taxon>
        <taxon>eudicotyledons</taxon>
        <taxon>Gunneridae</taxon>
        <taxon>Pentapetalae</taxon>
        <taxon>rosids</taxon>
        <taxon>malvids</taxon>
        <taxon>Brassicales</taxon>
        <taxon>Brassicaceae</taxon>
        <taxon>Brassiceae</taxon>
        <taxon>Brassica</taxon>
    </lineage>
</organism>
<proteinExistence type="inferred from homology"/>
<evidence type="ECO:0000259" key="2">
    <source>
        <dbReference type="PROSITE" id="PS50202"/>
    </source>
</evidence>
<dbReference type="InterPro" id="IPR013783">
    <property type="entry name" value="Ig-like_fold"/>
</dbReference>
<name>A0A3P5YEE7_BRACM</name>
<dbReference type="PANTHER" id="PTHR10809:SF134">
    <property type="entry name" value="MSP DOMAIN-CONTAINING PROTEIN"/>
    <property type="match status" value="1"/>
</dbReference>
<evidence type="ECO:0000313" key="3">
    <source>
        <dbReference type="EMBL" id="VDC61075.1"/>
    </source>
</evidence>
<reference evidence="3" key="1">
    <citation type="submission" date="2018-11" db="EMBL/GenBank/DDBJ databases">
        <authorList>
            <consortium name="Genoscope - CEA"/>
            <person name="William W."/>
        </authorList>
    </citation>
    <scope>NUCLEOTIDE SEQUENCE</scope>
</reference>
<dbReference type="GO" id="GO:0005789">
    <property type="term" value="C:endoplasmic reticulum membrane"/>
    <property type="evidence" value="ECO:0007669"/>
    <property type="project" value="InterPro"/>
</dbReference>
<sequence>MTVIFSKRPLSLHCLMGNYFSGWKILWIEYLRLIQWHENEKKNLDASTDQLLDIDHVNLQFPFESGKQIYSSLYLVTMTDNYVAFTVKTTTPKTCCVRPSIGVVPRSSSELLVTMQVQKEAPADMQCKNNFLLQCVVALIEFSNLKNTLLIIRNRRLISFVFVRSVNRPYLPNPATVLLSSRRSRRHRSRRNRSPDEAARASGSFVMRVRVTHAPPEIVAADFAAGPSPDHRQTVTRLSGRHFAAAGMPPNCCDS</sequence>
<dbReference type="Gene3D" id="2.60.40.10">
    <property type="entry name" value="Immunoglobulins"/>
    <property type="match status" value="1"/>
</dbReference>
<dbReference type="PANTHER" id="PTHR10809">
    <property type="entry name" value="VESICLE-ASSOCIATED MEMBRANE PROTEIN-ASSOCIATED PROTEIN"/>
    <property type="match status" value="1"/>
</dbReference>
<dbReference type="Pfam" id="PF00635">
    <property type="entry name" value="Motile_Sperm"/>
    <property type="match status" value="1"/>
</dbReference>
<dbReference type="InterPro" id="IPR000535">
    <property type="entry name" value="MSP_dom"/>
</dbReference>
<dbReference type="PROSITE" id="PS50202">
    <property type="entry name" value="MSP"/>
    <property type="match status" value="1"/>
</dbReference>